<evidence type="ECO:0000313" key="6">
    <source>
        <dbReference type="Proteomes" id="UP000663801"/>
    </source>
</evidence>
<organism evidence="5 6">
    <name type="scientific">Nakamurella flavida</name>
    <dbReference type="NCBI Taxonomy" id="363630"/>
    <lineage>
        <taxon>Bacteria</taxon>
        <taxon>Bacillati</taxon>
        <taxon>Actinomycetota</taxon>
        <taxon>Actinomycetes</taxon>
        <taxon>Nakamurellales</taxon>
        <taxon>Nakamurellaceae</taxon>
        <taxon>Nakamurella</taxon>
    </lineage>
</organism>
<dbReference type="Proteomes" id="UP000663801">
    <property type="component" value="Unassembled WGS sequence"/>
</dbReference>
<evidence type="ECO:0000259" key="4">
    <source>
        <dbReference type="Pfam" id="PF13649"/>
    </source>
</evidence>
<dbReference type="AlphaFoldDB" id="A0A938YMT9"/>
<comment type="caution">
    <text evidence="5">The sequence shown here is derived from an EMBL/GenBank/DDBJ whole genome shotgun (WGS) entry which is preliminary data.</text>
</comment>
<proteinExistence type="predicted"/>
<dbReference type="GO" id="GO:0008168">
    <property type="term" value="F:methyltransferase activity"/>
    <property type="evidence" value="ECO:0007669"/>
    <property type="project" value="UniProtKB-KW"/>
</dbReference>
<evidence type="ECO:0000256" key="2">
    <source>
        <dbReference type="ARBA" id="ARBA00022679"/>
    </source>
</evidence>
<dbReference type="InterPro" id="IPR029063">
    <property type="entry name" value="SAM-dependent_MTases_sf"/>
</dbReference>
<name>A0A938YMT9_9ACTN</name>
<dbReference type="EMBL" id="JAERWL010000005">
    <property type="protein sequence ID" value="MBM9475780.1"/>
    <property type="molecule type" value="Genomic_DNA"/>
</dbReference>
<dbReference type="GO" id="GO:0032259">
    <property type="term" value="P:methylation"/>
    <property type="evidence" value="ECO:0007669"/>
    <property type="project" value="UniProtKB-KW"/>
</dbReference>
<keyword evidence="2" id="KW-0808">Transferase</keyword>
<keyword evidence="1 5" id="KW-0489">Methyltransferase</keyword>
<dbReference type="PANTHER" id="PTHR43464">
    <property type="entry name" value="METHYLTRANSFERASE"/>
    <property type="match status" value="1"/>
</dbReference>
<keyword evidence="3" id="KW-0949">S-adenosyl-L-methionine</keyword>
<feature type="domain" description="Methyltransferase" evidence="4">
    <location>
        <begin position="34"/>
        <end position="124"/>
    </location>
</feature>
<dbReference type="RefSeq" id="WP_205255870.1">
    <property type="nucleotide sequence ID" value="NZ_BAAAPV010000002.1"/>
</dbReference>
<dbReference type="InterPro" id="IPR041698">
    <property type="entry name" value="Methyltransf_25"/>
</dbReference>
<dbReference type="Gene3D" id="3.40.50.150">
    <property type="entry name" value="Vaccinia Virus protein VP39"/>
    <property type="match status" value="1"/>
</dbReference>
<evidence type="ECO:0000256" key="3">
    <source>
        <dbReference type="ARBA" id="ARBA00022691"/>
    </source>
</evidence>
<gene>
    <name evidence="5" type="ORF">JL107_04910</name>
</gene>
<dbReference type="CDD" id="cd02440">
    <property type="entry name" value="AdoMet_MTases"/>
    <property type="match status" value="1"/>
</dbReference>
<dbReference type="PANTHER" id="PTHR43464:SF19">
    <property type="entry name" value="UBIQUINONE BIOSYNTHESIS O-METHYLTRANSFERASE, MITOCHONDRIAL"/>
    <property type="match status" value="1"/>
</dbReference>
<protein>
    <submittedName>
        <fullName evidence="5">Class I SAM-dependent methyltransferase</fullName>
    </submittedName>
</protein>
<evidence type="ECO:0000313" key="5">
    <source>
        <dbReference type="EMBL" id="MBM9475780.1"/>
    </source>
</evidence>
<sequence length="223" mass="24445">MSGRPTGPGLPAWSHNAWYHPFVERRLPPDTRRVLDLGCGRGTLARRLAALPSRPTVDAVDRDSAMVRVARRQSSPVRWLQADAVTHLLAHPDTYDAICSVAVLHHLPLTETLTAAAGSLRPGGRLVLIALPRSDLRRDLAVQLLAAAAHRAVAAGLLLRQRLTGRDHRLAVEQAADDDDGMPTAAAPLALREVRRAARAVLPGARVRRLLFWRYALVWERPA</sequence>
<dbReference type="SUPFAM" id="SSF53335">
    <property type="entry name" value="S-adenosyl-L-methionine-dependent methyltransferases"/>
    <property type="match status" value="1"/>
</dbReference>
<accession>A0A938YMT9</accession>
<evidence type="ECO:0000256" key="1">
    <source>
        <dbReference type="ARBA" id="ARBA00022603"/>
    </source>
</evidence>
<reference evidence="5" key="1">
    <citation type="submission" date="2021-01" db="EMBL/GenBank/DDBJ databases">
        <title>KCTC 19127 draft genome.</title>
        <authorList>
            <person name="An D."/>
        </authorList>
    </citation>
    <scope>NUCLEOTIDE SEQUENCE</scope>
    <source>
        <strain evidence="5">KCTC 19127</strain>
    </source>
</reference>
<keyword evidence="6" id="KW-1185">Reference proteome</keyword>
<dbReference type="Pfam" id="PF13649">
    <property type="entry name" value="Methyltransf_25"/>
    <property type="match status" value="1"/>
</dbReference>